<comment type="caution">
    <text evidence="1">The sequence shown here is derived from an EMBL/GenBank/DDBJ whole genome shotgun (WGS) entry which is preliminary data.</text>
</comment>
<evidence type="ECO:0000313" key="1">
    <source>
        <dbReference type="EMBL" id="GIF76892.1"/>
    </source>
</evidence>
<gene>
    <name evidence="1" type="ORF">Asi02nite_64100</name>
</gene>
<dbReference type="Proteomes" id="UP000604117">
    <property type="component" value="Unassembled WGS sequence"/>
</dbReference>
<accession>A0ABQ4D024</accession>
<keyword evidence="2" id="KW-1185">Reference proteome</keyword>
<protein>
    <submittedName>
        <fullName evidence="1">Uncharacterized protein</fullName>
    </submittedName>
</protein>
<dbReference type="EMBL" id="BONE01000073">
    <property type="protein sequence ID" value="GIF76892.1"/>
    <property type="molecule type" value="Genomic_DNA"/>
</dbReference>
<evidence type="ECO:0000313" key="2">
    <source>
        <dbReference type="Proteomes" id="UP000604117"/>
    </source>
</evidence>
<organism evidence="1 2">
    <name type="scientific">Asanoa siamensis</name>
    <dbReference type="NCBI Taxonomy" id="926357"/>
    <lineage>
        <taxon>Bacteria</taxon>
        <taxon>Bacillati</taxon>
        <taxon>Actinomycetota</taxon>
        <taxon>Actinomycetes</taxon>
        <taxon>Micromonosporales</taxon>
        <taxon>Micromonosporaceae</taxon>
        <taxon>Asanoa</taxon>
    </lineage>
</organism>
<sequence length="62" mass="6985">MLDRIDLYGTLELSHDEMPQLLAELSQLIAASEGELEVLRAIRRLAESCQEARELGLRFVGD</sequence>
<name>A0ABQ4D024_9ACTN</name>
<reference evidence="1 2" key="1">
    <citation type="submission" date="2021-01" db="EMBL/GenBank/DDBJ databases">
        <title>Whole genome shotgun sequence of Asanoa siamensis NBRC 107932.</title>
        <authorList>
            <person name="Komaki H."/>
            <person name="Tamura T."/>
        </authorList>
    </citation>
    <scope>NUCLEOTIDE SEQUENCE [LARGE SCALE GENOMIC DNA]</scope>
    <source>
        <strain evidence="1 2">NBRC 107932</strain>
    </source>
</reference>
<proteinExistence type="predicted"/>